<keyword evidence="1" id="KW-1133">Transmembrane helix</keyword>
<name>A0A0N4ZA41_PARTI</name>
<proteinExistence type="predicted"/>
<keyword evidence="2" id="KW-1185">Reference proteome</keyword>
<evidence type="ECO:0000256" key="1">
    <source>
        <dbReference type="SAM" id="Phobius"/>
    </source>
</evidence>
<dbReference type="Proteomes" id="UP000038045">
    <property type="component" value="Unplaced"/>
</dbReference>
<accession>A0A0N4ZA41</accession>
<feature type="transmembrane region" description="Helical" evidence="1">
    <location>
        <begin position="86"/>
        <end position="114"/>
    </location>
</feature>
<keyword evidence="1" id="KW-0812">Transmembrane</keyword>
<evidence type="ECO:0000313" key="3">
    <source>
        <dbReference type="WBParaSite" id="PTRK_0000424800.1"/>
    </source>
</evidence>
<keyword evidence="1" id="KW-0472">Membrane</keyword>
<evidence type="ECO:0000313" key="2">
    <source>
        <dbReference type="Proteomes" id="UP000038045"/>
    </source>
</evidence>
<reference evidence="3" key="1">
    <citation type="submission" date="2017-02" db="UniProtKB">
        <authorList>
            <consortium name="WormBaseParasite"/>
        </authorList>
    </citation>
    <scope>IDENTIFICATION</scope>
</reference>
<sequence>MNNNGLSDVETTTEEASIDAVIENINSIAGEVNYLGNEGVNQIMDIVSNVESIVNQQKTNFEGVGKDAEEMIDVVTNKFTNWPVQAAIIVGIIGIIIIVLLILLLVIYTVYIFVSWLKLPSEKTVLEGSIKKERVKRSKEDGYGFIENNERQY</sequence>
<organism evidence="2 3">
    <name type="scientific">Parastrongyloides trichosuri</name>
    <name type="common">Possum-specific nematode worm</name>
    <dbReference type="NCBI Taxonomy" id="131310"/>
    <lineage>
        <taxon>Eukaryota</taxon>
        <taxon>Metazoa</taxon>
        <taxon>Ecdysozoa</taxon>
        <taxon>Nematoda</taxon>
        <taxon>Chromadorea</taxon>
        <taxon>Rhabditida</taxon>
        <taxon>Tylenchina</taxon>
        <taxon>Panagrolaimomorpha</taxon>
        <taxon>Strongyloidoidea</taxon>
        <taxon>Strongyloididae</taxon>
        <taxon>Parastrongyloides</taxon>
    </lineage>
</organism>
<protein>
    <submittedName>
        <fullName evidence="3">CX domain-containing protein</fullName>
    </submittedName>
</protein>
<dbReference type="WBParaSite" id="PTRK_0000424800.1">
    <property type="protein sequence ID" value="PTRK_0000424800.1"/>
    <property type="gene ID" value="PTRK_0000424800"/>
</dbReference>
<dbReference type="AlphaFoldDB" id="A0A0N4ZA41"/>